<proteinExistence type="predicted"/>
<feature type="compositionally biased region" description="Low complexity" evidence="1">
    <location>
        <begin position="1"/>
        <end position="18"/>
    </location>
</feature>
<feature type="non-terminal residue" evidence="2">
    <location>
        <position position="95"/>
    </location>
</feature>
<accession>A0A392SHU0</accession>
<keyword evidence="3" id="KW-1185">Reference proteome</keyword>
<dbReference type="AlphaFoldDB" id="A0A392SHU0"/>
<sequence length="95" mass="9941">MSEQQVSSGAVHAVSSSSKPAGSNTCSPVVSHKRSRLNTVIDLEVPDKKFMLPPCFSSGQIFVNDQTLSVSPAETAIIRDLGAASRKKVLAGDVA</sequence>
<reference evidence="2 3" key="1">
    <citation type="journal article" date="2018" name="Front. Plant Sci.">
        <title>Red Clover (Trifolium pratense) and Zigzag Clover (T. medium) - A Picture of Genomic Similarities and Differences.</title>
        <authorList>
            <person name="Dluhosova J."/>
            <person name="Istvanek J."/>
            <person name="Nedelnik J."/>
            <person name="Repkova J."/>
        </authorList>
    </citation>
    <scope>NUCLEOTIDE SEQUENCE [LARGE SCALE GENOMIC DNA]</scope>
    <source>
        <strain evidence="3">cv. 10/8</strain>
        <tissue evidence="2">Leaf</tissue>
    </source>
</reference>
<dbReference type="Proteomes" id="UP000265520">
    <property type="component" value="Unassembled WGS sequence"/>
</dbReference>
<name>A0A392SHU0_9FABA</name>
<organism evidence="2 3">
    <name type="scientific">Trifolium medium</name>
    <dbReference type="NCBI Taxonomy" id="97028"/>
    <lineage>
        <taxon>Eukaryota</taxon>
        <taxon>Viridiplantae</taxon>
        <taxon>Streptophyta</taxon>
        <taxon>Embryophyta</taxon>
        <taxon>Tracheophyta</taxon>
        <taxon>Spermatophyta</taxon>
        <taxon>Magnoliopsida</taxon>
        <taxon>eudicotyledons</taxon>
        <taxon>Gunneridae</taxon>
        <taxon>Pentapetalae</taxon>
        <taxon>rosids</taxon>
        <taxon>fabids</taxon>
        <taxon>Fabales</taxon>
        <taxon>Fabaceae</taxon>
        <taxon>Papilionoideae</taxon>
        <taxon>50 kb inversion clade</taxon>
        <taxon>NPAAA clade</taxon>
        <taxon>Hologalegina</taxon>
        <taxon>IRL clade</taxon>
        <taxon>Trifolieae</taxon>
        <taxon>Trifolium</taxon>
    </lineage>
</organism>
<evidence type="ECO:0000313" key="3">
    <source>
        <dbReference type="Proteomes" id="UP000265520"/>
    </source>
</evidence>
<comment type="caution">
    <text evidence="2">The sequence shown here is derived from an EMBL/GenBank/DDBJ whole genome shotgun (WGS) entry which is preliminary data.</text>
</comment>
<feature type="region of interest" description="Disordered" evidence="1">
    <location>
        <begin position="1"/>
        <end position="32"/>
    </location>
</feature>
<evidence type="ECO:0000313" key="2">
    <source>
        <dbReference type="EMBL" id="MCI48468.1"/>
    </source>
</evidence>
<dbReference type="EMBL" id="LXQA010386975">
    <property type="protein sequence ID" value="MCI48468.1"/>
    <property type="molecule type" value="Genomic_DNA"/>
</dbReference>
<feature type="compositionally biased region" description="Polar residues" evidence="1">
    <location>
        <begin position="19"/>
        <end position="28"/>
    </location>
</feature>
<evidence type="ECO:0000256" key="1">
    <source>
        <dbReference type="SAM" id="MobiDB-lite"/>
    </source>
</evidence>
<protein>
    <submittedName>
        <fullName evidence="2">Uncharacterized protein</fullName>
    </submittedName>
</protein>